<dbReference type="EMBL" id="CP013118">
    <property type="protein sequence ID" value="ALO15352.1"/>
    <property type="molecule type" value="Genomic_DNA"/>
</dbReference>
<evidence type="ECO:0000259" key="9">
    <source>
        <dbReference type="Pfam" id="PF12704"/>
    </source>
</evidence>
<dbReference type="Pfam" id="PF12704">
    <property type="entry name" value="MacB_PCD"/>
    <property type="match status" value="1"/>
</dbReference>
<proteinExistence type="inferred from homology"/>
<dbReference type="AlphaFoldDB" id="A0A0S2HZ71"/>
<evidence type="ECO:0000256" key="3">
    <source>
        <dbReference type="ARBA" id="ARBA00022692"/>
    </source>
</evidence>
<name>A0A0S2HZ71_9BACT</name>
<sequence>MNRFLLDITIALEAILANKVKTILTALGIIFGVAAVITMLAIGNGARQEILNQMKMVGVNNIIIQPIIESNEEQEEDDQSQVKRFSPGLALKDVKSIRQVLPSVEQVCPQVIQNKTLIRQGKSSRVKVIGTANNYFTLFNKELSEGSFFNAHQVEYGQPVCIVTDQIKVSIFNNQSPIGKEIKCGDIWLRVVGVVEKPVLDESSGELGLVRDNQVVYVPVQTMLLRYVNRSLVTKSQLEADEDEEENTSAAEKKNYNQLDKVIVQVNKSENLQPTRAVLAKMLKRLHNDVDDFEIIVPELLLQQQQKTRDIFNLVLGAIAGISLLVGGIGIMNIMLATVMERFKEIGIRMAVGARKKDILTQFVAEAALISFSGGIIGVMLGIISSHFVTTVTGIITIVSVWSVIISFGISVAIGIIFGYMPARKAATQDPIVSLRSE</sequence>
<feature type="transmembrane region" description="Helical" evidence="7">
    <location>
        <begin position="395"/>
        <end position="421"/>
    </location>
</feature>
<dbReference type="PATRIC" id="fig|1307839.3.peg.1812"/>
<feature type="transmembrane region" description="Helical" evidence="7">
    <location>
        <begin position="27"/>
        <end position="46"/>
    </location>
</feature>
<dbReference type="InterPro" id="IPR003838">
    <property type="entry name" value="ABC3_permease_C"/>
</dbReference>
<keyword evidence="3 7" id="KW-0812">Transmembrane</keyword>
<dbReference type="PANTHER" id="PTHR30572:SF4">
    <property type="entry name" value="ABC TRANSPORTER PERMEASE YTRF"/>
    <property type="match status" value="1"/>
</dbReference>
<evidence type="ECO:0000259" key="8">
    <source>
        <dbReference type="Pfam" id="PF02687"/>
    </source>
</evidence>
<dbReference type="InterPro" id="IPR025857">
    <property type="entry name" value="MacB_PCD"/>
</dbReference>
<evidence type="ECO:0000256" key="6">
    <source>
        <dbReference type="ARBA" id="ARBA00038076"/>
    </source>
</evidence>
<dbReference type="GO" id="GO:0022857">
    <property type="term" value="F:transmembrane transporter activity"/>
    <property type="evidence" value="ECO:0007669"/>
    <property type="project" value="TreeGrafter"/>
</dbReference>
<dbReference type="Proteomes" id="UP000064893">
    <property type="component" value="Chromosome"/>
</dbReference>
<dbReference type="GO" id="GO:0005886">
    <property type="term" value="C:plasma membrane"/>
    <property type="evidence" value="ECO:0007669"/>
    <property type="project" value="UniProtKB-SubCell"/>
</dbReference>
<keyword evidence="11" id="KW-1185">Reference proteome</keyword>
<dbReference type="STRING" id="1307839.L21SP5_01710"/>
<feature type="transmembrane region" description="Helical" evidence="7">
    <location>
        <begin position="359"/>
        <end position="383"/>
    </location>
</feature>
<evidence type="ECO:0000313" key="11">
    <source>
        <dbReference type="Proteomes" id="UP000064893"/>
    </source>
</evidence>
<reference evidence="10 11" key="1">
    <citation type="submission" date="2015-11" db="EMBL/GenBank/DDBJ databases">
        <title>Description and complete genome sequence of a novel strain predominating in hypersaline microbial mats and representing a new family of the Bacteriodetes phylum.</title>
        <authorList>
            <person name="Spring S."/>
            <person name="Bunk B."/>
            <person name="Sproer C."/>
            <person name="Klenk H.-P."/>
        </authorList>
    </citation>
    <scope>NUCLEOTIDE SEQUENCE [LARGE SCALE GENOMIC DNA]</scope>
    <source>
        <strain evidence="10 11">L21-Spi-D4</strain>
    </source>
</reference>
<evidence type="ECO:0000313" key="10">
    <source>
        <dbReference type="EMBL" id="ALO15352.1"/>
    </source>
</evidence>
<feature type="transmembrane region" description="Helical" evidence="7">
    <location>
        <begin position="311"/>
        <end position="339"/>
    </location>
</feature>
<dbReference type="PANTHER" id="PTHR30572">
    <property type="entry name" value="MEMBRANE COMPONENT OF TRANSPORTER-RELATED"/>
    <property type="match status" value="1"/>
</dbReference>
<evidence type="ECO:0000256" key="2">
    <source>
        <dbReference type="ARBA" id="ARBA00022475"/>
    </source>
</evidence>
<evidence type="ECO:0000256" key="1">
    <source>
        <dbReference type="ARBA" id="ARBA00004651"/>
    </source>
</evidence>
<dbReference type="RefSeq" id="WP_057952818.1">
    <property type="nucleotide sequence ID" value="NZ_CP013118.1"/>
</dbReference>
<accession>A0A0S2HZ71</accession>
<keyword evidence="2" id="KW-1003">Cell membrane</keyword>
<protein>
    <submittedName>
        <fullName evidence="10">Macrolide export permease protein MacB</fullName>
    </submittedName>
</protein>
<feature type="domain" description="ABC3 transporter permease C-terminal" evidence="8">
    <location>
        <begin position="318"/>
        <end position="431"/>
    </location>
</feature>
<feature type="domain" description="MacB-like periplasmic core" evidence="9">
    <location>
        <begin position="22"/>
        <end position="277"/>
    </location>
</feature>
<dbReference type="OrthoDB" id="9770036at2"/>
<evidence type="ECO:0000256" key="7">
    <source>
        <dbReference type="SAM" id="Phobius"/>
    </source>
</evidence>
<keyword evidence="4 7" id="KW-1133">Transmembrane helix</keyword>
<keyword evidence="5 7" id="KW-0472">Membrane</keyword>
<dbReference type="KEGG" id="blq:L21SP5_01710"/>
<evidence type="ECO:0000256" key="4">
    <source>
        <dbReference type="ARBA" id="ARBA00022989"/>
    </source>
</evidence>
<organism evidence="10 11">
    <name type="scientific">Salinivirga cyanobacteriivorans</name>
    <dbReference type="NCBI Taxonomy" id="1307839"/>
    <lineage>
        <taxon>Bacteria</taxon>
        <taxon>Pseudomonadati</taxon>
        <taxon>Bacteroidota</taxon>
        <taxon>Bacteroidia</taxon>
        <taxon>Bacteroidales</taxon>
        <taxon>Salinivirgaceae</taxon>
        <taxon>Salinivirga</taxon>
    </lineage>
</organism>
<comment type="similarity">
    <text evidence="6">Belongs to the ABC-4 integral membrane protein family.</text>
</comment>
<comment type="subcellular location">
    <subcellularLocation>
        <location evidence="1">Cell membrane</location>
        <topology evidence="1">Multi-pass membrane protein</topology>
    </subcellularLocation>
</comment>
<dbReference type="Pfam" id="PF02687">
    <property type="entry name" value="FtsX"/>
    <property type="match status" value="1"/>
</dbReference>
<evidence type="ECO:0000256" key="5">
    <source>
        <dbReference type="ARBA" id="ARBA00023136"/>
    </source>
</evidence>
<dbReference type="InterPro" id="IPR050250">
    <property type="entry name" value="Macrolide_Exporter_MacB"/>
</dbReference>
<gene>
    <name evidence="10" type="ORF">L21SP5_01710</name>
</gene>